<feature type="transmembrane region" description="Helical" evidence="7">
    <location>
        <begin position="224"/>
        <end position="248"/>
    </location>
</feature>
<dbReference type="Gene3D" id="1.10.3720.10">
    <property type="entry name" value="MetI-like"/>
    <property type="match status" value="1"/>
</dbReference>
<evidence type="ECO:0000256" key="7">
    <source>
        <dbReference type="RuleBase" id="RU363032"/>
    </source>
</evidence>
<dbReference type="SUPFAM" id="SSF161098">
    <property type="entry name" value="MetI-like"/>
    <property type="match status" value="1"/>
</dbReference>
<feature type="transmembrane region" description="Helical" evidence="7">
    <location>
        <begin position="94"/>
        <end position="116"/>
    </location>
</feature>
<dbReference type="InterPro" id="IPR000515">
    <property type="entry name" value="MetI-like"/>
</dbReference>
<keyword evidence="11" id="KW-1185">Reference proteome</keyword>
<proteinExistence type="inferred from homology"/>
<feature type="transmembrane region" description="Helical" evidence="7">
    <location>
        <begin position="33"/>
        <end position="53"/>
    </location>
</feature>
<keyword evidence="4 7" id="KW-0812">Transmembrane</keyword>
<gene>
    <name evidence="10" type="ORF">FHX76_000353</name>
</gene>
<dbReference type="SUPFAM" id="SSF160964">
    <property type="entry name" value="MalF N-terminal region-like"/>
    <property type="match status" value="1"/>
</dbReference>
<evidence type="ECO:0000256" key="5">
    <source>
        <dbReference type="ARBA" id="ARBA00022989"/>
    </source>
</evidence>
<feature type="transmembrane region" description="Helical" evidence="7">
    <location>
        <begin position="182"/>
        <end position="203"/>
    </location>
</feature>
<dbReference type="GO" id="GO:0055085">
    <property type="term" value="P:transmembrane transport"/>
    <property type="evidence" value="ECO:0007669"/>
    <property type="project" value="InterPro"/>
</dbReference>
<keyword evidence="5 7" id="KW-1133">Transmembrane helix</keyword>
<keyword evidence="6 7" id="KW-0472">Membrane</keyword>
<feature type="domain" description="ABC transmembrane type-1" evidence="9">
    <location>
        <begin position="90"/>
        <end position="304"/>
    </location>
</feature>
<dbReference type="AlphaFoldDB" id="A0A7X5QYS2"/>
<accession>A0A7X5QYS2</accession>
<dbReference type="RefSeq" id="WP_167147107.1">
    <property type="nucleotide sequence ID" value="NZ_JAAMOX010000001.1"/>
</dbReference>
<dbReference type="GO" id="GO:0005886">
    <property type="term" value="C:plasma membrane"/>
    <property type="evidence" value="ECO:0007669"/>
    <property type="project" value="UniProtKB-SubCell"/>
</dbReference>
<evidence type="ECO:0000256" key="2">
    <source>
        <dbReference type="ARBA" id="ARBA00022448"/>
    </source>
</evidence>
<dbReference type="PANTHER" id="PTHR30193:SF41">
    <property type="entry name" value="DIACETYLCHITOBIOSE UPTAKE SYSTEM PERMEASE PROTEIN NGCF"/>
    <property type="match status" value="1"/>
</dbReference>
<name>A0A7X5QYS2_9MICO</name>
<dbReference type="InterPro" id="IPR035906">
    <property type="entry name" value="MetI-like_sf"/>
</dbReference>
<keyword evidence="2 7" id="KW-0813">Transport</keyword>
<evidence type="ECO:0000256" key="3">
    <source>
        <dbReference type="ARBA" id="ARBA00022475"/>
    </source>
</evidence>
<dbReference type="EMBL" id="JAAMOX010000001">
    <property type="protein sequence ID" value="NIH52485.1"/>
    <property type="molecule type" value="Genomic_DNA"/>
</dbReference>
<comment type="caution">
    <text evidence="10">The sequence shown here is derived from an EMBL/GenBank/DDBJ whole genome shotgun (WGS) entry which is preliminary data.</text>
</comment>
<reference evidence="10 11" key="1">
    <citation type="submission" date="2020-02" db="EMBL/GenBank/DDBJ databases">
        <title>Sequencing the genomes of 1000 actinobacteria strains.</title>
        <authorList>
            <person name="Klenk H.-P."/>
        </authorList>
    </citation>
    <scope>NUCLEOTIDE SEQUENCE [LARGE SCALE GENOMIC DNA]</scope>
    <source>
        <strain evidence="10 11">DSM 27960</strain>
    </source>
</reference>
<feature type="region of interest" description="Disordered" evidence="8">
    <location>
        <begin position="1"/>
        <end position="23"/>
    </location>
</feature>
<evidence type="ECO:0000256" key="8">
    <source>
        <dbReference type="SAM" id="MobiDB-lite"/>
    </source>
</evidence>
<evidence type="ECO:0000256" key="6">
    <source>
        <dbReference type="ARBA" id="ARBA00023136"/>
    </source>
</evidence>
<dbReference type="PANTHER" id="PTHR30193">
    <property type="entry name" value="ABC TRANSPORTER PERMEASE PROTEIN"/>
    <property type="match status" value="1"/>
</dbReference>
<evidence type="ECO:0000256" key="4">
    <source>
        <dbReference type="ARBA" id="ARBA00022692"/>
    </source>
</evidence>
<feature type="transmembrane region" description="Helical" evidence="7">
    <location>
        <begin position="288"/>
        <end position="308"/>
    </location>
</feature>
<evidence type="ECO:0000259" key="9">
    <source>
        <dbReference type="PROSITE" id="PS50928"/>
    </source>
</evidence>
<dbReference type="Pfam" id="PF00528">
    <property type="entry name" value="BPD_transp_1"/>
    <property type="match status" value="1"/>
</dbReference>
<evidence type="ECO:0000313" key="11">
    <source>
        <dbReference type="Proteomes" id="UP000541033"/>
    </source>
</evidence>
<dbReference type="PROSITE" id="PS50928">
    <property type="entry name" value="ABC_TM1"/>
    <property type="match status" value="1"/>
</dbReference>
<dbReference type="InterPro" id="IPR051393">
    <property type="entry name" value="ABC_transporter_permease"/>
</dbReference>
<feature type="transmembrane region" description="Helical" evidence="7">
    <location>
        <begin position="128"/>
        <end position="148"/>
    </location>
</feature>
<comment type="subcellular location">
    <subcellularLocation>
        <location evidence="1 7">Cell membrane</location>
        <topology evidence="1 7">Multi-pass membrane protein</topology>
    </subcellularLocation>
</comment>
<evidence type="ECO:0000256" key="1">
    <source>
        <dbReference type="ARBA" id="ARBA00004651"/>
    </source>
</evidence>
<dbReference type="Proteomes" id="UP000541033">
    <property type="component" value="Unassembled WGS sequence"/>
</dbReference>
<comment type="similarity">
    <text evidence="7">Belongs to the binding-protein-dependent transport system permease family.</text>
</comment>
<dbReference type="CDD" id="cd06261">
    <property type="entry name" value="TM_PBP2"/>
    <property type="match status" value="1"/>
</dbReference>
<sequence>MSATSHASRARTRRNGGESASPVRRRPRLDNVAYLYLIPAFAFYGIFMLRPIAESIWISFFDWDGITESVWTGWDNYAAVINNPLIWEALLHSLVFIVFYALLPSVLALIFVAVISRIRVYGLTFFRAVLFIPYVLSTVVVAVAWRWIYDINGPLNNFLDAIGLGFLTRAWIGDFTTALPSVGLIGTWIMFGLGFVLFMAGAQKIPFDLYEAARLDGAGAVREFFAVTLPGLRGEISVALVLMITAALRNFDIVWNTTSGGPGTSTTVPSYYVYQGAFMTRDVGGASALAVLLTIIILAAVGLTMYLLKEKEPRQRTQLRRRARKEGSA</sequence>
<protein>
    <submittedName>
        <fullName evidence="10">Raffinose/stachyose/melibiose transport system permease protein</fullName>
    </submittedName>
</protein>
<evidence type="ECO:0000313" key="10">
    <source>
        <dbReference type="EMBL" id="NIH52485.1"/>
    </source>
</evidence>
<organism evidence="10 11">
    <name type="scientific">Lysinibacter cavernae</name>
    <dbReference type="NCBI Taxonomy" id="1640652"/>
    <lineage>
        <taxon>Bacteria</taxon>
        <taxon>Bacillati</taxon>
        <taxon>Actinomycetota</taxon>
        <taxon>Actinomycetes</taxon>
        <taxon>Micrococcales</taxon>
        <taxon>Microbacteriaceae</taxon>
        <taxon>Lysinibacter</taxon>
    </lineage>
</organism>
<keyword evidence="3" id="KW-1003">Cell membrane</keyword>